<dbReference type="InterPro" id="IPR000698">
    <property type="entry name" value="Arrestin"/>
</dbReference>
<dbReference type="PRINTS" id="PR00309">
    <property type="entry name" value="ARRESTIN"/>
</dbReference>
<keyword evidence="10" id="KW-1278">Translocase</keyword>
<evidence type="ECO:0000256" key="9">
    <source>
        <dbReference type="ARBA" id="ARBA00022842"/>
    </source>
</evidence>
<evidence type="ECO:0000256" key="8">
    <source>
        <dbReference type="ARBA" id="ARBA00022840"/>
    </source>
</evidence>
<keyword evidence="8" id="KW-0067">ATP-binding</keyword>
<dbReference type="EC" id="7.6.2.1" evidence="4"/>
<dbReference type="Pfam" id="PF16212">
    <property type="entry name" value="PhoLip_ATPase_C"/>
    <property type="match status" value="1"/>
</dbReference>
<dbReference type="NCBIfam" id="TIGR01494">
    <property type="entry name" value="ATPase_P-type"/>
    <property type="match status" value="1"/>
</dbReference>
<dbReference type="GO" id="GO:0005524">
    <property type="term" value="F:ATP binding"/>
    <property type="evidence" value="ECO:0007669"/>
    <property type="project" value="UniProtKB-KW"/>
</dbReference>
<evidence type="ECO:0000256" key="10">
    <source>
        <dbReference type="ARBA" id="ARBA00022967"/>
    </source>
</evidence>
<comment type="similarity">
    <text evidence="2">Belongs to the arrestin family.</text>
</comment>
<keyword evidence="9" id="KW-0460">Magnesium</keyword>
<dbReference type="AlphaFoldDB" id="A0A6S7IZX4"/>
<evidence type="ECO:0000256" key="4">
    <source>
        <dbReference type="ARBA" id="ARBA00012189"/>
    </source>
</evidence>
<evidence type="ECO:0000256" key="3">
    <source>
        <dbReference type="ARBA" id="ARBA00008109"/>
    </source>
</evidence>
<keyword evidence="17" id="KW-1185">Reference proteome</keyword>
<dbReference type="InterPro" id="IPR036412">
    <property type="entry name" value="HAD-like_sf"/>
</dbReference>
<dbReference type="InterPro" id="IPR011021">
    <property type="entry name" value="Arrestin-like_N"/>
</dbReference>
<dbReference type="GO" id="GO:0045332">
    <property type="term" value="P:phospholipid translocation"/>
    <property type="evidence" value="ECO:0007669"/>
    <property type="project" value="TreeGrafter"/>
</dbReference>
<dbReference type="Proteomes" id="UP001152795">
    <property type="component" value="Unassembled WGS sequence"/>
</dbReference>
<evidence type="ECO:0000256" key="13">
    <source>
        <dbReference type="ARBA" id="ARBA00034036"/>
    </source>
</evidence>
<dbReference type="InterPro" id="IPR001757">
    <property type="entry name" value="P_typ_ATPase"/>
</dbReference>
<dbReference type="GO" id="GO:0005886">
    <property type="term" value="C:plasma membrane"/>
    <property type="evidence" value="ECO:0007669"/>
    <property type="project" value="TreeGrafter"/>
</dbReference>
<dbReference type="InterPro" id="IPR023214">
    <property type="entry name" value="HAD_sf"/>
</dbReference>
<dbReference type="SUPFAM" id="SSF56784">
    <property type="entry name" value="HAD-like"/>
    <property type="match status" value="1"/>
</dbReference>
<evidence type="ECO:0000313" key="17">
    <source>
        <dbReference type="Proteomes" id="UP001152795"/>
    </source>
</evidence>
<keyword evidence="12" id="KW-0472">Membrane</keyword>
<proteinExistence type="inferred from homology"/>
<dbReference type="GO" id="GO:0016887">
    <property type="term" value="F:ATP hydrolysis activity"/>
    <property type="evidence" value="ECO:0007669"/>
    <property type="project" value="InterPro"/>
</dbReference>
<evidence type="ECO:0000313" key="16">
    <source>
        <dbReference type="EMBL" id="CAB4010802.1"/>
    </source>
</evidence>
<evidence type="ECO:0000256" key="5">
    <source>
        <dbReference type="ARBA" id="ARBA00022692"/>
    </source>
</evidence>
<dbReference type="PANTHER" id="PTHR24092:SF175">
    <property type="entry name" value="PHOSPHOLIPID-TRANSPORTING ATPASE"/>
    <property type="match status" value="1"/>
</dbReference>
<dbReference type="Pfam" id="PF00339">
    <property type="entry name" value="Arrestin_N"/>
    <property type="match status" value="1"/>
</dbReference>
<feature type="non-terminal residue" evidence="16">
    <location>
        <position position="1"/>
    </location>
</feature>
<evidence type="ECO:0000256" key="1">
    <source>
        <dbReference type="ARBA" id="ARBA00004141"/>
    </source>
</evidence>
<name>A0A6S7IZX4_PARCT</name>
<evidence type="ECO:0000256" key="2">
    <source>
        <dbReference type="ARBA" id="ARBA00005298"/>
    </source>
</evidence>
<evidence type="ECO:0000259" key="14">
    <source>
        <dbReference type="Pfam" id="PF00339"/>
    </source>
</evidence>
<dbReference type="InterPro" id="IPR014756">
    <property type="entry name" value="Ig_E-set"/>
</dbReference>
<dbReference type="InterPro" id="IPR014753">
    <property type="entry name" value="Arrestin_N"/>
</dbReference>
<evidence type="ECO:0000256" key="7">
    <source>
        <dbReference type="ARBA" id="ARBA00022741"/>
    </source>
</evidence>
<comment type="subcellular location">
    <subcellularLocation>
        <location evidence="1">Membrane</location>
        <topology evidence="1">Multi-pass membrane protein</topology>
    </subcellularLocation>
</comment>
<keyword evidence="5" id="KW-0812">Transmembrane</keyword>
<dbReference type="OrthoDB" id="377733at2759"/>
<dbReference type="GO" id="GO:0005783">
    <property type="term" value="C:endoplasmic reticulum"/>
    <property type="evidence" value="ECO:0007669"/>
    <property type="project" value="TreeGrafter"/>
</dbReference>
<comment type="similarity">
    <text evidence="3">Belongs to the cation transport ATPase (P-type) (TC 3.A.3) family. Type IV subfamily.</text>
</comment>
<dbReference type="InterPro" id="IPR017864">
    <property type="entry name" value="Arrestin_CS"/>
</dbReference>
<dbReference type="Gene3D" id="3.40.50.1000">
    <property type="entry name" value="HAD superfamily/HAD-like"/>
    <property type="match status" value="1"/>
</dbReference>
<gene>
    <name evidence="16" type="ORF">PACLA_8A019973</name>
</gene>
<dbReference type="GO" id="GO:0007165">
    <property type="term" value="P:signal transduction"/>
    <property type="evidence" value="ECO:0007669"/>
    <property type="project" value="InterPro"/>
</dbReference>
<dbReference type="FunFam" id="3.40.50.1000:FF:000014">
    <property type="entry name" value="Phospholipid-transporting ATPase"/>
    <property type="match status" value="1"/>
</dbReference>
<dbReference type="PANTHER" id="PTHR24092">
    <property type="entry name" value="PROBABLE PHOSPHOLIPID-TRANSPORTING ATPASE"/>
    <property type="match status" value="1"/>
</dbReference>
<reference evidence="16" key="1">
    <citation type="submission" date="2020-04" db="EMBL/GenBank/DDBJ databases">
        <authorList>
            <person name="Alioto T."/>
            <person name="Alioto T."/>
            <person name="Gomez Garrido J."/>
        </authorList>
    </citation>
    <scope>NUCLEOTIDE SEQUENCE</scope>
    <source>
        <strain evidence="16">A484AB</strain>
    </source>
</reference>
<comment type="catalytic activity">
    <reaction evidence="13">
        <text>ATP + H2O + phospholipidSide 1 = ADP + phosphate + phospholipidSide 2.</text>
        <dbReference type="EC" id="7.6.2.1"/>
    </reaction>
</comment>
<keyword evidence="6" id="KW-0479">Metal-binding</keyword>
<dbReference type="PROSITE" id="PS00295">
    <property type="entry name" value="ARRESTINS"/>
    <property type="match status" value="1"/>
</dbReference>
<evidence type="ECO:0000259" key="15">
    <source>
        <dbReference type="Pfam" id="PF16212"/>
    </source>
</evidence>
<keyword evidence="11" id="KW-1133">Transmembrane helix</keyword>
<feature type="domain" description="Arrestin-like N-terminal" evidence="14">
    <location>
        <begin position="45"/>
        <end position="166"/>
    </location>
</feature>
<organism evidence="16 17">
    <name type="scientific">Paramuricea clavata</name>
    <name type="common">Red gorgonian</name>
    <name type="synonym">Violescent sea-whip</name>
    <dbReference type="NCBI Taxonomy" id="317549"/>
    <lineage>
        <taxon>Eukaryota</taxon>
        <taxon>Metazoa</taxon>
        <taxon>Cnidaria</taxon>
        <taxon>Anthozoa</taxon>
        <taxon>Octocorallia</taxon>
        <taxon>Malacalcyonacea</taxon>
        <taxon>Plexauridae</taxon>
        <taxon>Paramuricea</taxon>
    </lineage>
</organism>
<dbReference type="GO" id="GO:0046872">
    <property type="term" value="F:metal ion binding"/>
    <property type="evidence" value="ECO:0007669"/>
    <property type="project" value="UniProtKB-KW"/>
</dbReference>
<evidence type="ECO:0000256" key="12">
    <source>
        <dbReference type="ARBA" id="ARBA00023136"/>
    </source>
</evidence>
<evidence type="ECO:0000256" key="11">
    <source>
        <dbReference type="ARBA" id="ARBA00022989"/>
    </source>
</evidence>
<dbReference type="InterPro" id="IPR032630">
    <property type="entry name" value="P_typ_ATPase_c"/>
</dbReference>
<dbReference type="Gene3D" id="2.60.40.840">
    <property type="match status" value="1"/>
</dbReference>
<protein>
    <recommendedName>
        <fullName evidence="4">P-type phospholipid transporter</fullName>
        <ecNumber evidence="4">7.6.2.1</ecNumber>
    </recommendedName>
</protein>
<evidence type="ECO:0000256" key="6">
    <source>
        <dbReference type="ARBA" id="ARBA00022723"/>
    </source>
</evidence>
<keyword evidence="7" id="KW-0547">Nucleotide-binding</keyword>
<accession>A0A6S7IZX4</accession>
<feature type="domain" description="P-type ATPase C-terminal" evidence="15">
    <location>
        <begin position="378"/>
        <end position="419"/>
    </location>
</feature>
<dbReference type="GO" id="GO:0140326">
    <property type="term" value="F:ATPase-coupled intramembrane lipid transporter activity"/>
    <property type="evidence" value="ECO:0007669"/>
    <property type="project" value="UniProtKB-EC"/>
</dbReference>
<sequence>FKSIKSPTIFLSCLKKNRIHWIKYGESVLSVSLILKSFQWPGRKILFVHILAAFRYGREDLDVLGLTFRKDLFLASKQVYPPSDEGQVALTRLQERLLKKLGKNAYAFKFELPPGSPSSVTLQPAPGDTGKPCGVDYELKTFVSPSLEEKPHKRDCVRLAIRKITYAPERPQPQHEYVSLFHETTASRRIVMDRNNELRLTYTSQNVLPILNINISLYLFRSYYKSNRRMKVWVLTGDKHETAVNISHSCGHVQAGMDVLEIVRKDSVHDVQQSLHSFKERLSIGHQDKKFALVIDGSSLRHAMDGDRELFISVCQGCVAVLCCRMSPLQKAQVVNLIKHSSEKPITLAIGDGANDCSMIQEAHVGIGVMGKEGRQAVRTSDYAIARFKYLRRVLLVHGHLYYIRLATVVQYFFYKVSYSCVMN</sequence>
<dbReference type="EMBL" id="CACRXK020006910">
    <property type="protein sequence ID" value="CAB4010802.1"/>
    <property type="molecule type" value="Genomic_DNA"/>
</dbReference>
<comment type="caution">
    <text evidence="16">The sequence shown here is derived from an EMBL/GenBank/DDBJ whole genome shotgun (WGS) entry which is preliminary data.</text>
</comment>
<dbReference type="SUPFAM" id="SSF81296">
    <property type="entry name" value="E set domains"/>
    <property type="match status" value="1"/>
</dbReference>